<sequence length="159" mass="17750">MANTASGFIAEDAAYDKILYVSKDRLEALRGKLKGKKGSAVTKADVKALMYPDDMDDDSMLVPVDLSSEPEDFPNTCEDLTAKVEPKAAVEALMKAHDVFEQNKTKFSKEKRPIPMTVGDWLTHVSMEEDDEEEGGEEEELEIDQVVVPSPLKKRRRST</sequence>
<name>A0A812IDP0_9DINO</name>
<evidence type="ECO:0000313" key="2">
    <source>
        <dbReference type="EMBL" id="CAE7034797.1"/>
    </source>
</evidence>
<proteinExistence type="predicted"/>
<accession>A0A812IDP0</accession>
<comment type="caution">
    <text evidence="2">The sequence shown here is derived from an EMBL/GenBank/DDBJ whole genome shotgun (WGS) entry which is preliminary data.</text>
</comment>
<protein>
    <submittedName>
        <fullName evidence="2">Exo1 protein</fullName>
    </submittedName>
</protein>
<keyword evidence="3" id="KW-1185">Reference proteome</keyword>
<gene>
    <name evidence="2" type="primary">exo1</name>
    <name evidence="2" type="ORF">SNAT2548_LOCUS4181</name>
</gene>
<reference evidence="2" key="1">
    <citation type="submission" date="2021-02" db="EMBL/GenBank/DDBJ databases">
        <authorList>
            <person name="Dougan E. K."/>
            <person name="Rhodes N."/>
            <person name="Thang M."/>
            <person name="Chan C."/>
        </authorList>
    </citation>
    <scope>NUCLEOTIDE SEQUENCE</scope>
</reference>
<organism evidence="2 3">
    <name type="scientific">Symbiodinium natans</name>
    <dbReference type="NCBI Taxonomy" id="878477"/>
    <lineage>
        <taxon>Eukaryota</taxon>
        <taxon>Sar</taxon>
        <taxon>Alveolata</taxon>
        <taxon>Dinophyceae</taxon>
        <taxon>Suessiales</taxon>
        <taxon>Symbiodiniaceae</taxon>
        <taxon>Symbiodinium</taxon>
    </lineage>
</organism>
<dbReference type="EMBL" id="CAJNDS010000258">
    <property type="protein sequence ID" value="CAE7034797.1"/>
    <property type="molecule type" value="Genomic_DNA"/>
</dbReference>
<evidence type="ECO:0000256" key="1">
    <source>
        <dbReference type="SAM" id="MobiDB-lite"/>
    </source>
</evidence>
<evidence type="ECO:0000313" key="3">
    <source>
        <dbReference type="Proteomes" id="UP000604046"/>
    </source>
</evidence>
<dbReference type="OrthoDB" id="441796at2759"/>
<dbReference type="AlphaFoldDB" id="A0A812IDP0"/>
<feature type="compositionally biased region" description="Acidic residues" evidence="1">
    <location>
        <begin position="128"/>
        <end position="143"/>
    </location>
</feature>
<dbReference type="Proteomes" id="UP000604046">
    <property type="component" value="Unassembled WGS sequence"/>
</dbReference>
<feature type="region of interest" description="Disordered" evidence="1">
    <location>
        <begin position="127"/>
        <end position="159"/>
    </location>
</feature>